<evidence type="ECO:0000256" key="2">
    <source>
        <dbReference type="ARBA" id="ARBA00023136"/>
    </source>
</evidence>
<evidence type="ECO:0000256" key="1">
    <source>
        <dbReference type="ARBA" id="ARBA00004370"/>
    </source>
</evidence>
<keyword evidence="3" id="KW-1133">Transmembrane helix</keyword>
<dbReference type="Gene3D" id="3.30.450.330">
    <property type="match status" value="1"/>
</dbReference>
<keyword evidence="2 3" id="KW-0472">Membrane</keyword>
<dbReference type="AlphaFoldDB" id="A0A1G2BZE7"/>
<dbReference type="GO" id="GO:0008658">
    <property type="term" value="F:penicillin binding"/>
    <property type="evidence" value="ECO:0007669"/>
    <property type="project" value="InterPro"/>
</dbReference>
<evidence type="ECO:0000259" key="4">
    <source>
        <dbReference type="Pfam" id="PF00905"/>
    </source>
</evidence>
<organism evidence="6 7">
    <name type="scientific">Candidatus Komeilibacteria bacterium RIFOXYC1_FULL_37_11</name>
    <dbReference type="NCBI Taxonomy" id="1798555"/>
    <lineage>
        <taxon>Bacteria</taxon>
        <taxon>Candidatus Komeiliibacteriota</taxon>
    </lineage>
</organism>
<dbReference type="Proteomes" id="UP000177626">
    <property type="component" value="Unassembled WGS sequence"/>
</dbReference>
<dbReference type="Gene3D" id="3.40.710.10">
    <property type="entry name" value="DD-peptidase/beta-lactamase superfamily"/>
    <property type="match status" value="1"/>
</dbReference>
<evidence type="ECO:0008006" key="8">
    <source>
        <dbReference type="Google" id="ProtNLM"/>
    </source>
</evidence>
<accession>A0A1G2BZE7</accession>
<gene>
    <name evidence="6" type="ORF">A2406_04000</name>
</gene>
<dbReference type="PANTHER" id="PTHR30627:SF1">
    <property type="entry name" value="PEPTIDOGLYCAN D,D-TRANSPEPTIDASE FTSI"/>
    <property type="match status" value="1"/>
</dbReference>
<proteinExistence type="predicted"/>
<dbReference type="Pfam" id="PF03717">
    <property type="entry name" value="PBP_dimer"/>
    <property type="match status" value="1"/>
</dbReference>
<feature type="domain" description="Penicillin-binding protein dimerisation" evidence="5">
    <location>
        <begin position="59"/>
        <end position="240"/>
    </location>
</feature>
<reference evidence="6 7" key="1">
    <citation type="journal article" date="2016" name="Nat. Commun.">
        <title>Thousands of microbial genomes shed light on interconnected biogeochemical processes in an aquifer system.</title>
        <authorList>
            <person name="Anantharaman K."/>
            <person name="Brown C.T."/>
            <person name="Hug L.A."/>
            <person name="Sharon I."/>
            <person name="Castelle C.J."/>
            <person name="Probst A.J."/>
            <person name="Thomas B.C."/>
            <person name="Singh A."/>
            <person name="Wilkins M.J."/>
            <person name="Karaoz U."/>
            <person name="Brodie E.L."/>
            <person name="Williams K.H."/>
            <person name="Hubbard S.S."/>
            <person name="Banfield J.F."/>
        </authorList>
    </citation>
    <scope>NUCLEOTIDE SEQUENCE [LARGE SCALE GENOMIC DNA]</scope>
</reference>
<feature type="transmembrane region" description="Helical" evidence="3">
    <location>
        <begin position="12"/>
        <end position="36"/>
    </location>
</feature>
<dbReference type="PANTHER" id="PTHR30627">
    <property type="entry name" value="PEPTIDOGLYCAN D,D-TRANSPEPTIDASE"/>
    <property type="match status" value="1"/>
</dbReference>
<dbReference type="InterPro" id="IPR050515">
    <property type="entry name" value="Beta-lactam/transpept"/>
</dbReference>
<evidence type="ECO:0000313" key="6">
    <source>
        <dbReference type="EMBL" id="OGY93700.1"/>
    </source>
</evidence>
<dbReference type="SUPFAM" id="SSF56519">
    <property type="entry name" value="Penicillin binding protein dimerisation domain"/>
    <property type="match status" value="1"/>
</dbReference>
<dbReference type="InterPro" id="IPR012338">
    <property type="entry name" value="Beta-lactam/transpept-like"/>
</dbReference>
<dbReference type="GO" id="GO:0071555">
    <property type="term" value="P:cell wall organization"/>
    <property type="evidence" value="ECO:0007669"/>
    <property type="project" value="TreeGrafter"/>
</dbReference>
<dbReference type="Pfam" id="PF00905">
    <property type="entry name" value="Transpeptidase"/>
    <property type="match status" value="1"/>
</dbReference>
<dbReference type="InterPro" id="IPR036138">
    <property type="entry name" value="PBP_dimer_sf"/>
</dbReference>
<evidence type="ECO:0000313" key="7">
    <source>
        <dbReference type="Proteomes" id="UP000177626"/>
    </source>
</evidence>
<evidence type="ECO:0000259" key="5">
    <source>
        <dbReference type="Pfam" id="PF03717"/>
    </source>
</evidence>
<dbReference type="EMBL" id="MHKQ01000018">
    <property type="protein sequence ID" value="OGY93700.1"/>
    <property type="molecule type" value="Genomic_DNA"/>
</dbReference>
<protein>
    <recommendedName>
        <fullName evidence="8">Penicillin-binding protein transpeptidase domain-containing protein</fullName>
    </recommendedName>
</protein>
<dbReference type="SUPFAM" id="SSF56601">
    <property type="entry name" value="beta-lactamase/transpeptidase-like"/>
    <property type="match status" value="1"/>
</dbReference>
<dbReference type="InterPro" id="IPR005311">
    <property type="entry name" value="PBP_dimer"/>
</dbReference>
<comment type="caution">
    <text evidence="6">The sequence shown here is derived from an EMBL/GenBank/DDBJ whole genome shotgun (WGS) entry which is preliminary data.</text>
</comment>
<dbReference type="GO" id="GO:0005886">
    <property type="term" value="C:plasma membrane"/>
    <property type="evidence" value="ECO:0007669"/>
    <property type="project" value="TreeGrafter"/>
</dbReference>
<sequence length="604" mass="66968">MNFFRSQNFKISVFRINALAWGIFFLMLLIIGRLFYVQILGNEYYFNLGLDQRSIVKDIKPERGRIYAIVNDESSELYPLAVNQVYYEISVDPSKITRPQNVADIFSQALEISDPVEQSKILDKLKKENRFYELIAKDVPLEKVEPIKASLEQLRFDINKEKSEKEQIKDLSGLGVNFVKNVLRYYPDKEIGAHILGFLGYDEQGLDRVGKYGLEGYFENILSGSEGQVKGEADVAGRLLSGDDGQAAENGADIILTIDRTVQYAACRALEKSVAQHEAKSGTVIIMETATGAILAMCNYPSFDPNNYSQVDSADVYNNWAVYHNYEPGSVMKAISMAIAIDQGKVTPNTLYNDEGEVKFAGGYVVKNSDLKAHGMVDMKEVLASSLNTGIIFATSEVNNKIFEDYIKKFGFGESMGLDISQDSRGDISSLAKSGDIFRATASYGQGITVTPLQMVSAFNTIANRGEMMKPYIVSQVNYPDGHQEVYQPEKIRRVIEASTASQLSAMLVHVVDTGHSKRAGVEGYYVAGKTGTAQVADTATGQYHVNKTIHNFVGFAPNENPKFTMLTKLDYPTSAAFAESTVAPLFGEIAKFLLEYYQVAPNR</sequence>
<keyword evidence="3" id="KW-0812">Transmembrane</keyword>
<dbReference type="Gene3D" id="3.90.1310.10">
    <property type="entry name" value="Penicillin-binding protein 2a (Domain 2)"/>
    <property type="match status" value="1"/>
</dbReference>
<feature type="domain" description="Penicillin-binding protein transpeptidase" evidence="4">
    <location>
        <begin position="282"/>
        <end position="591"/>
    </location>
</feature>
<name>A0A1G2BZE7_9BACT</name>
<evidence type="ECO:0000256" key="3">
    <source>
        <dbReference type="SAM" id="Phobius"/>
    </source>
</evidence>
<comment type="subcellular location">
    <subcellularLocation>
        <location evidence="1">Membrane</location>
    </subcellularLocation>
</comment>
<dbReference type="InterPro" id="IPR001460">
    <property type="entry name" value="PCN-bd_Tpept"/>
</dbReference>